<proteinExistence type="predicted"/>
<dbReference type="InterPro" id="IPR001173">
    <property type="entry name" value="Glyco_trans_2-like"/>
</dbReference>
<dbReference type="Gene3D" id="3.90.550.10">
    <property type="entry name" value="Spore Coat Polysaccharide Biosynthesis Protein SpsA, Chain A"/>
    <property type="match status" value="1"/>
</dbReference>
<dbReference type="Proteomes" id="UP000662701">
    <property type="component" value="Unassembled WGS sequence"/>
</dbReference>
<dbReference type="Pfam" id="PF00535">
    <property type="entry name" value="Glycos_transf_2"/>
    <property type="match status" value="1"/>
</dbReference>
<comment type="caution">
    <text evidence="2">The sequence shown here is derived from an EMBL/GenBank/DDBJ whole genome shotgun (WGS) entry which is preliminary data.</text>
</comment>
<dbReference type="CDD" id="cd00761">
    <property type="entry name" value="Glyco_tranf_GTA_type"/>
    <property type="match status" value="1"/>
</dbReference>
<evidence type="ECO:0000313" key="2">
    <source>
        <dbReference type="EMBL" id="MBF0886983.1"/>
    </source>
</evidence>
<dbReference type="InterPro" id="IPR029044">
    <property type="entry name" value="Nucleotide-diphossugar_trans"/>
</dbReference>
<sequence length="480" mass="55517">MAGKLGIGIITYNRKDILLETIQNIFRFTKVPFDFVVADDGSSDGTQKTLKEMRITCVTGDNRGIAWNRNRAIWYLKNERKCDNIIIFEDDCKPVEFGWEQQWIDALESFGHINYMPEITIEIDNDISSGSGTAVDPYIAPMHQALCVGYHAKALDYVGFLDVRFKKYGEEHVEHTHRFLRAGYGGLPQYLTPERGQVYYLRGGLSVMPSESHGDHEIASYNQRVHEEIKKDPIYRSPWRTDEQMFLFREEINSSLNRPSTNNDFEDKEFDSIISLGGDHRSSLFVESFFHKTGPDLFGQFVTPFHTLISLFETNFEHLLSTVCLYGYYDALRCRETLLIYHKNINNIAEPAERVGNFVSNIDDTRKNYHSLIEKMDSACDGSKKVLFVRDWRDSYLYAGSHRPEGSNTADFQRLIKAISARYPNLDFKVLFVNFGSSAKADPRMLFYNTDVPDICEVEREQEAWNQMFRNLNISCRIQD</sequence>
<accession>A0ABR9YRR9</accession>
<reference evidence="2" key="2">
    <citation type="submission" date="2020-11" db="EMBL/GenBank/DDBJ databases">
        <title>Description of novel Gluconobacter species.</title>
        <authorList>
            <person name="Cleenwerck I."/>
            <person name="Cnockaert M."/>
            <person name="Borremans W."/>
            <person name="Wieme A.D."/>
            <person name="De Vuyst L."/>
            <person name="Vandamme P."/>
        </authorList>
    </citation>
    <scope>NUCLEOTIDE SEQUENCE</scope>
    <source>
        <strain evidence="2">LMG 1745</strain>
    </source>
</reference>
<evidence type="ECO:0000313" key="3">
    <source>
        <dbReference type="Proteomes" id="UP000662701"/>
    </source>
</evidence>
<dbReference type="EMBL" id="JABCQH010000001">
    <property type="protein sequence ID" value="MBF0886983.1"/>
    <property type="molecule type" value="Genomic_DNA"/>
</dbReference>
<dbReference type="RefSeq" id="WP_194261015.1">
    <property type="nucleotide sequence ID" value="NZ_JABCQH010000001.1"/>
</dbReference>
<organism evidence="2 3">
    <name type="scientific">Gluconobacter cadivus</name>
    <dbReference type="NCBI Taxonomy" id="2728101"/>
    <lineage>
        <taxon>Bacteria</taxon>
        <taxon>Pseudomonadati</taxon>
        <taxon>Pseudomonadota</taxon>
        <taxon>Alphaproteobacteria</taxon>
        <taxon>Acetobacterales</taxon>
        <taxon>Acetobacteraceae</taxon>
        <taxon>Gluconobacter</taxon>
    </lineage>
</organism>
<feature type="domain" description="Glycosyltransferase 2-like" evidence="1">
    <location>
        <begin position="7"/>
        <end position="91"/>
    </location>
</feature>
<gene>
    <name evidence="2" type="ORF">HKD19_00275</name>
</gene>
<protein>
    <submittedName>
        <fullName evidence="2">Glycosyltransferase family 2 protein</fullName>
    </submittedName>
</protein>
<dbReference type="SUPFAM" id="SSF53448">
    <property type="entry name" value="Nucleotide-diphospho-sugar transferases"/>
    <property type="match status" value="1"/>
</dbReference>
<keyword evidence="3" id="KW-1185">Reference proteome</keyword>
<reference evidence="2" key="1">
    <citation type="submission" date="2020-04" db="EMBL/GenBank/DDBJ databases">
        <authorList>
            <person name="Sombolestani A."/>
        </authorList>
    </citation>
    <scope>NUCLEOTIDE SEQUENCE</scope>
    <source>
        <strain evidence="2">LMG 1745</strain>
    </source>
</reference>
<evidence type="ECO:0000259" key="1">
    <source>
        <dbReference type="Pfam" id="PF00535"/>
    </source>
</evidence>
<name>A0ABR9YRR9_9PROT</name>